<evidence type="ECO:0000256" key="1">
    <source>
        <dbReference type="SAM" id="MobiDB-lite"/>
    </source>
</evidence>
<proteinExistence type="predicted"/>
<gene>
    <name evidence="2" type="ORF">NCTC12219_01117</name>
</gene>
<name>A0A377JTD2_9HELI</name>
<evidence type="ECO:0000313" key="2">
    <source>
        <dbReference type="EMBL" id="STP11231.1"/>
    </source>
</evidence>
<sequence>MISIAHKEITKDYGDSVIENVWVDSNSCHVERSETSQSLESTQSTKETTQILGTMQAIKDSMLETLQTAQDSIICLYTSFLDNEILTLVQAIGDNNRIYIYTKDQNTLQEISHHSLVRVGENLAGSFALIQKDKNIQGFFSTKDFDIESNQLFLELDSNQCNDFWHYFITCFWKDAKKEFIAGKEEEIKEMNQKDFIPPFQNGFDTEFIRDSILQEKSNALIQLQTNSPLIDLLQDFEECKFFLQDFHTLSDEMLLQDKETIFIECPVGFDSINNDIFLSNNNTLLYSIRVTGKQTQIFKAMLQNLIKNKTKSFKHEVALKELIDKTIHYLDGKTAKIEAHTTHKDSIQCTSFLDKDEFETQELDYKQIWQDKYPHTCEITYSFDIIPFYTPTHFKTAHLYTEWENTHKALHDTINKALNNIESIYKKQDELNAFQALLSEAKNFFKRFFLGKNTNLKDLTAKLNEIKEKATLETLNIDSTQSYIQELEKHIKTINENSGEIDLKLDEAKEHNEWQTRKNKLEEEIEKLQQHCHTKQQDLNTKEKECKDKKEKLDSMQKEIENLNKKKDGLNEKQNNLQGELNKLKNAKDSKDKTKEIESRLNGIKQDLDKTTQTLDSKNKDHNKEKQNKEALDKLIKTKREELQKDENELKSLKDNLEKKYKEFRYNKKDSKEPESPLAFMDKRQSQTQQEIHISIPKENRPSTGVLKKDKNERLLEISLWSEVESAKKEAQRLGANLSVKNQTQQKGQI</sequence>
<organism evidence="2 3">
    <name type="scientific">Helicobacter cinaedi</name>
    <dbReference type="NCBI Taxonomy" id="213"/>
    <lineage>
        <taxon>Bacteria</taxon>
        <taxon>Pseudomonadati</taxon>
        <taxon>Campylobacterota</taxon>
        <taxon>Epsilonproteobacteria</taxon>
        <taxon>Campylobacterales</taxon>
        <taxon>Helicobacteraceae</taxon>
        <taxon>Helicobacter</taxon>
    </lineage>
</organism>
<dbReference type="EMBL" id="UGHX01000001">
    <property type="protein sequence ID" value="STP11231.1"/>
    <property type="molecule type" value="Genomic_DNA"/>
</dbReference>
<reference evidence="2 3" key="1">
    <citation type="submission" date="2018-06" db="EMBL/GenBank/DDBJ databases">
        <authorList>
            <consortium name="Pathogen Informatics"/>
            <person name="Doyle S."/>
        </authorList>
    </citation>
    <scope>NUCLEOTIDE SEQUENCE [LARGE SCALE GENOMIC DNA]</scope>
    <source>
        <strain evidence="2 3">NCTC12219</strain>
    </source>
</reference>
<accession>A0A377JTD2</accession>
<feature type="region of interest" description="Disordered" evidence="1">
    <location>
        <begin position="666"/>
        <end position="689"/>
    </location>
</feature>
<feature type="compositionally biased region" description="Basic and acidic residues" evidence="1">
    <location>
        <begin position="585"/>
        <end position="600"/>
    </location>
</feature>
<feature type="compositionally biased region" description="Basic and acidic residues" evidence="1">
    <location>
        <begin position="618"/>
        <end position="633"/>
    </location>
</feature>
<dbReference type="RefSeq" id="WP_115721880.1">
    <property type="nucleotide sequence ID" value="NZ_UGHX01000001.1"/>
</dbReference>
<dbReference type="Proteomes" id="UP000255103">
    <property type="component" value="Unassembled WGS sequence"/>
</dbReference>
<evidence type="ECO:0000313" key="3">
    <source>
        <dbReference type="Proteomes" id="UP000255103"/>
    </source>
</evidence>
<feature type="region of interest" description="Disordered" evidence="1">
    <location>
        <begin position="585"/>
        <end position="633"/>
    </location>
</feature>
<dbReference type="AlphaFoldDB" id="A0A377JTD2"/>
<dbReference type="Gene3D" id="1.10.287.1490">
    <property type="match status" value="1"/>
</dbReference>
<feature type="compositionally biased region" description="Basic and acidic residues" evidence="1">
    <location>
        <begin position="666"/>
        <end position="686"/>
    </location>
</feature>
<protein>
    <submittedName>
        <fullName evidence="2">Chromosome segregation protein</fullName>
    </submittedName>
</protein>